<dbReference type="SUPFAM" id="SSF52402">
    <property type="entry name" value="Adenine nucleotide alpha hydrolases-like"/>
    <property type="match status" value="2"/>
</dbReference>
<dbReference type="InterPro" id="IPR006015">
    <property type="entry name" value="Universal_stress_UspA"/>
</dbReference>
<feature type="domain" description="UspA" evidence="4">
    <location>
        <begin position="10"/>
        <end position="150"/>
    </location>
</feature>
<evidence type="ECO:0000259" key="4">
    <source>
        <dbReference type="Pfam" id="PF00582"/>
    </source>
</evidence>
<dbReference type="GO" id="GO:0005524">
    <property type="term" value="F:ATP binding"/>
    <property type="evidence" value="ECO:0007669"/>
    <property type="project" value="UniProtKB-KW"/>
</dbReference>
<comment type="caution">
    <text evidence="5">The sequence shown here is derived from an EMBL/GenBank/DDBJ whole genome shotgun (WGS) entry which is preliminary data.</text>
</comment>
<evidence type="ECO:0000256" key="1">
    <source>
        <dbReference type="ARBA" id="ARBA00008791"/>
    </source>
</evidence>
<feature type="domain" description="UspA" evidence="4">
    <location>
        <begin position="160"/>
        <end position="297"/>
    </location>
</feature>
<dbReference type="CDD" id="cd00293">
    <property type="entry name" value="USP-like"/>
    <property type="match status" value="2"/>
</dbReference>
<evidence type="ECO:0000313" key="6">
    <source>
        <dbReference type="Proteomes" id="UP000718593"/>
    </source>
</evidence>
<proteinExistence type="inferred from homology"/>
<dbReference type="Pfam" id="PF00582">
    <property type="entry name" value="Usp"/>
    <property type="match status" value="2"/>
</dbReference>
<evidence type="ECO:0000313" key="5">
    <source>
        <dbReference type="EMBL" id="MBF1166247.1"/>
    </source>
</evidence>
<dbReference type="PANTHER" id="PTHR46268:SF27">
    <property type="entry name" value="UNIVERSAL STRESS PROTEIN RV2623"/>
    <property type="match status" value="1"/>
</dbReference>
<comment type="similarity">
    <text evidence="1">Belongs to the universal stress protein A family.</text>
</comment>
<dbReference type="InterPro" id="IPR014729">
    <property type="entry name" value="Rossmann-like_a/b/a_fold"/>
</dbReference>
<evidence type="ECO:0000256" key="3">
    <source>
        <dbReference type="ARBA" id="ARBA00022840"/>
    </source>
</evidence>
<name>A0A930G2U5_9RHOO</name>
<organism evidence="5 6">
    <name type="scientific">Dechloromonas agitata</name>
    <dbReference type="NCBI Taxonomy" id="73030"/>
    <lineage>
        <taxon>Bacteria</taxon>
        <taxon>Pseudomonadati</taxon>
        <taxon>Pseudomonadota</taxon>
        <taxon>Betaproteobacteria</taxon>
        <taxon>Rhodocyclales</taxon>
        <taxon>Azonexaceae</taxon>
        <taxon>Dechloromonas</taxon>
    </lineage>
</organism>
<dbReference type="Gene3D" id="3.40.50.620">
    <property type="entry name" value="HUPs"/>
    <property type="match status" value="2"/>
</dbReference>
<evidence type="ECO:0000256" key="2">
    <source>
        <dbReference type="ARBA" id="ARBA00022741"/>
    </source>
</evidence>
<accession>A0A930G2U5</accession>
<dbReference type="PRINTS" id="PR01438">
    <property type="entry name" value="UNVRSLSTRESS"/>
</dbReference>
<sequence>MNTLPPQAVRTVVVATDLSPASEITVDQAAVLARRWDADLVLLHVFNDGVWATITAIYESEVWAGAEPVLVARNRLSQQVREIVARHGVRARGETRTGRAASEIAAFCREQDAQLLVVGEQGEGWIDEAVLGGTAQRVLARADLPVLLVRRAVSAEFSCILLATDFSDNATRAAQLSLDWFPDIRQRLLHACTLAFEGRMRMAGVSLEHIEGYRRDELARAEQRMQAQMHILRSDAPLGKLIVQGYPATVLLREIERSGAELVVIGKHGGTMLDERLLGSVTQNLLYHADCNVLLVP</sequence>
<keyword evidence="2" id="KW-0547">Nucleotide-binding</keyword>
<dbReference type="EMBL" id="JABZMI010000394">
    <property type="protein sequence ID" value="MBF1166247.1"/>
    <property type="molecule type" value="Genomic_DNA"/>
</dbReference>
<dbReference type="PANTHER" id="PTHR46268">
    <property type="entry name" value="STRESS RESPONSE PROTEIN NHAX"/>
    <property type="match status" value="1"/>
</dbReference>
<keyword evidence="3" id="KW-0067">ATP-binding</keyword>
<gene>
    <name evidence="5" type="ORF">HXL68_14560</name>
</gene>
<dbReference type="InterPro" id="IPR006016">
    <property type="entry name" value="UspA"/>
</dbReference>
<reference evidence="5" key="1">
    <citation type="submission" date="2020-04" db="EMBL/GenBank/DDBJ databases">
        <title>Deep metagenomics examines the oral microbiome during advanced dental caries in children, revealing novel taxa and co-occurrences with host molecules.</title>
        <authorList>
            <person name="Baker J.L."/>
            <person name="Morton J.T."/>
            <person name="Dinis M."/>
            <person name="Alvarez R."/>
            <person name="Tran N.C."/>
            <person name="Knight R."/>
            <person name="Edlund A."/>
        </authorList>
    </citation>
    <scope>NUCLEOTIDE SEQUENCE</scope>
    <source>
        <strain evidence="5">JCVI_32_bin.24</strain>
    </source>
</reference>
<protein>
    <submittedName>
        <fullName evidence="5">Universal stress protein</fullName>
    </submittedName>
</protein>
<dbReference type="AlphaFoldDB" id="A0A930G2U5"/>
<dbReference type="Proteomes" id="UP000718593">
    <property type="component" value="Unassembled WGS sequence"/>
</dbReference>